<dbReference type="Pfam" id="PF10996">
    <property type="entry name" value="Beta-Casp"/>
    <property type="match status" value="1"/>
</dbReference>
<dbReference type="Pfam" id="PF13299">
    <property type="entry name" value="CPSF100_C"/>
    <property type="match status" value="1"/>
</dbReference>
<keyword evidence="4 6" id="KW-0694">RNA-binding</keyword>
<dbReference type="STRING" id="102285.A0A0R3TWT3"/>
<keyword evidence="5 6" id="KW-0539">Nucleus</keyword>
<keyword evidence="3 6" id="KW-0507">mRNA processing</keyword>
<dbReference type="SMART" id="SM01027">
    <property type="entry name" value="Beta-Casp"/>
    <property type="match status" value="1"/>
</dbReference>
<feature type="region of interest" description="Disordered" evidence="7">
    <location>
        <begin position="586"/>
        <end position="609"/>
    </location>
</feature>
<dbReference type="SUPFAM" id="SSF56281">
    <property type="entry name" value="Metallo-hydrolase/oxidoreductase"/>
    <property type="match status" value="1"/>
</dbReference>
<sequence>MATSIIKLHTFSGACDNFPPCYILQVDDFYCLLDCGYSEILPESRIAEIGKWVKKISAVLISHASLRHLGLLPVLYGKYGLRCPVYTTIPVCKLGQLVCYDEFQSRYLSKDFKLFALDDIDNVFRLVVPVKYSQTTNLQGKGRGLSITPLPSGHMLGGTIWKIVKDETDIIYAVDFNNEKSRHLNGAALDACIRPRLLIIDASNALYTNTMRKDRNSLLRDLLLKTLRRGGNVLIAVDSTGFSLELAYILDNLWHSPESGLMAYGLAMLSFVGGNVLDTTRALIEWMSERILRSFEDQRNNPFQMRHLQVCQTLDQLDLVANPKVILATDASLRAGFSRLLFADWADNELNSIILTSRDGDFREAADFSVFADNRIEPPVSLGRRLIGLARMEDWAREGLAMADEDTLLVPLHLSQRVPVFLEAEGDGNTNENPNGDASRRGSAVEGQTVPPTPLNAKVYDEDQNNDDDEEENDENGLSEVVTGDGVINFQPYPFLPSQHAGVLTHGRHLACYDIVNDSNPRTGGQFFRSAKLANLTFPIHSRIIQWDEYGEKCDTTVYRLSNEHEETKMSPDKKRKRLEGVNLASNRNRSNRNSRVQPTTNGAKKKAGVDLATAPMEKLLNLLVLQNTSSVNVNSPEFQIPNNMTTKCVSEELEIPLRCEVSFIDFESRSDGESLRKIITGLRPHEVIVIGATQAAVNAVVEHCRSDLNLRKELIHTPSGVDVVNCTKESDIYQARMKDSLVRRLRFTKIREYDLAWVDADISTGDENNTEGGVIGIISEGVSADNLPVLNPPAHLIEDHSTVFVNEPRLSDMKQLLLEMGLQAEFNSGALVVENCVSIKRTQTGKMTLEGIISPTYFTVRDLLYRQFAIL</sequence>
<dbReference type="Gene3D" id="3.60.15.10">
    <property type="entry name" value="Ribonuclease Z/Hydroxyacylglutathione hydrolase-like"/>
    <property type="match status" value="1"/>
</dbReference>
<feature type="domain" description="Beta-Casp" evidence="8">
    <location>
        <begin position="243"/>
        <end position="386"/>
    </location>
</feature>
<accession>A0A0R3TWT3</accession>
<proteinExistence type="inferred from homology"/>
<dbReference type="Proteomes" id="UP000278807">
    <property type="component" value="Unassembled WGS sequence"/>
</dbReference>
<evidence type="ECO:0000313" key="11">
    <source>
        <dbReference type="WBParaSite" id="HNAJ_0001232101-mRNA-1"/>
    </source>
</evidence>
<comment type="similarity">
    <text evidence="2 6">Belongs to the metallo-beta-lactamase superfamily. RNA-metabolizing metallo-beta-lactamase-like family. CPSF2/YSH1 subfamily.</text>
</comment>
<keyword evidence="10" id="KW-1185">Reference proteome</keyword>
<comment type="subcellular location">
    <subcellularLocation>
        <location evidence="1 6">Nucleus</location>
    </subcellularLocation>
</comment>
<dbReference type="PANTHER" id="PTHR45922">
    <property type="entry name" value="CLEAVAGE AND POLYADENYLATION SPECIFICITY FACTOR SUBUNIT 2"/>
    <property type="match status" value="1"/>
</dbReference>
<dbReference type="GO" id="GO:0005847">
    <property type="term" value="C:mRNA cleavage and polyadenylation specificity factor complex"/>
    <property type="evidence" value="ECO:0007669"/>
    <property type="project" value="InterPro"/>
</dbReference>
<dbReference type="InterPro" id="IPR036866">
    <property type="entry name" value="RibonucZ/Hydroxyglut_hydro"/>
</dbReference>
<evidence type="ECO:0000256" key="5">
    <source>
        <dbReference type="ARBA" id="ARBA00023242"/>
    </source>
</evidence>
<reference evidence="11" key="1">
    <citation type="submission" date="2017-02" db="UniProtKB">
        <authorList>
            <consortium name="WormBaseParasite"/>
        </authorList>
    </citation>
    <scope>IDENTIFICATION</scope>
</reference>
<protein>
    <recommendedName>
        <fullName evidence="6">Cleavage and polyadenylation specificity factor subunit 2</fullName>
    </recommendedName>
    <alternativeName>
        <fullName evidence="6">Cleavage and polyadenylation specificity factor 100 kDa subunit</fullName>
    </alternativeName>
</protein>
<reference evidence="9 10" key="2">
    <citation type="submission" date="2018-11" db="EMBL/GenBank/DDBJ databases">
        <authorList>
            <consortium name="Pathogen Informatics"/>
        </authorList>
    </citation>
    <scope>NUCLEOTIDE SEQUENCE [LARGE SCALE GENOMIC DNA]</scope>
</reference>
<gene>
    <name evidence="9" type="ORF">HNAJ_LOCUS12307</name>
</gene>
<evidence type="ECO:0000256" key="6">
    <source>
        <dbReference type="RuleBase" id="RU365006"/>
    </source>
</evidence>
<evidence type="ECO:0000256" key="7">
    <source>
        <dbReference type="SAM" id="MobiDB-lite"/>
    </source>
</evidence>
<name>A0A0R3TWT3_RODNA</name>
<dbReference type="PANTHER" id="PTHR45922:SF1">
    <property type="entry name" value="CLEAVAGE AND POLYADENYLATION SPECIFICITY FACTOR SUBUNIT 2"/>
    <property type="match status" value="1"/>
</dbReference>
<feature type="compositionally biased region" description="Low complexity" evidence="7">
    <location>
        <begin position="586"/>
        <end position="596"/>
    </location>
</feature>
<feature type="region of interest" description="Disordered" evidence="7">
    <location>
        <begin position="424"/>
        <end position="477"/>
    </location>
</feature>
<dbReference type="Pfam" id="PF16661">
    <property type="entry name" value="Lactamase_B_6"/>
    <property type="match status" value="1"/>
</dbReference>
<dbReference type="GO" id="GO:0006398">
    <property type="term" value="P:mRNA 3'-end processing by stem-loop binding and cleavage"/>
    <property type="evidence" value="ECO:0007669"/>
    <property type="project" value="InterPro"/>
</dbReference>
<dbReference type="WBParaSite" id="HNAJ_0001232101-mRNA-1">
    <property type="protein sequence ID" value="HNAJ_0001232101-mRNA-1"/>
    <property type="gene ID" value="HNAJ_0001232101"/>
</dbReference>
<evidence type="ECO:0000313" key="10">
    <source>
        <dbReference type="Proteomes" id="UP000278807"/>
    </source>
</evidence>
<evidence type="ECO:0000256" key="1">
    <source>
        <dbReference type="ARBA" id="ARBA00004123"/>
    </source>
</evidence>
<evidence type="ECO:0000256" key="2">
    <source>
        <dbReference type="ARBA" id="ARBA00010624"/>
    </source>
</evidence>
<dbReference type="InterPro" id="IPR027075">
    <property type="entry name" value="CPSF2"/>
</dbReference>
<dbReference type="OrthoDB" id="64353at2759"/>
<dbReference type="InterPro" id="IPR025069">
    <property type="entry name" value="Cpsf2_C"/>
</dbReference>
<dbReference type="GO" id="GO:0003723">
    <property type="term" value="F:RNA binding"/>
    <property type="evidence" value="ECO:0007669"/>
    <property type="project" value="UniProtKB-KW"/>
</dbReference>
<dbReference type="AlphaFoldDB" id="A0A0R3TWT3"/>
<dbReference type="InterPro" id="IPR022712">
    <property type="entry name" value="Beta_Casp"/>
</dbReference>
<dbReference type="FunFam" id="3.60.15.10:FF:000008">
    <property type="entry name" value="Cleavage and polyadenylation specificity factor subunit 2"/>
    <property type="match status" value="1"/>
</dbReference>
<dbReference type="InterPro" id="IPR001279">
    <property type="entry name" value="Metallo-B-lactamas"/>
</dbReference>
<dbReference type="CDD" id="cd16293">
    <property type="entry name" value="CPSF2-like_MBL-fold"/>
    <property type="match status" value="1"/>
</dbReference>
<dbReference type="InterPro" id="IPR035639">
    <property type="entry name" value="CPSF2_MBL"/>
</dbReference>
<evidence type="ECO:0000313" key="9">
    <source>
        <dbReference type="EMBL" id="VDO12737.1"/>
    </source>
</evidence>
<dbReference type="EMBL" id="UZAE01014201">
    <property type="protein sequence ID" value="VDO12737.1"/>
    <property type="molecule type" value="Genomic_DNA"/>
</dbReference>
<organism evidence="11">
    <name type="scientific">Rodentolepis nana</name>
    <name type="common">Dwarf tapeworm</name>
    <name type="synonym">Hymenolepis nana</name>
    <dbReference type="NCBI Taxonomy" id="102285"/>
    <lineage>
        <taxon>Eukaryota</taxon>
        <taxon>Metazoa</taxon>
        <taxon>Spiralia</taxon>
        <taxon>Lophotrochozoa</taxon>
        <taxon>Platyhelminthes</taxon>
        <taxon>Cestoda</taxon>
        <taxon>Eucestoda</taxon>
        <taxon>Cyclophyllidea</taxon>
        <taxon>Hymenolepididae</taxon>
        <taxon>Rodentolepis</taxon>
    </lineage>
</organism>
<evidence type="ECO:0000259" key="8">
    <source>
        <dbReference type="SMART" id="SM01027"/>
    </source>
</evidence>
<feature type="compositionally biased region" description="Acidic residues" evidence="7">
    <location>
        <begin position="462"/>
        <end position="477"/>
    </location>
</feature>
<evidence type="ECO:0000256" key="3">
    <source>
        <dbReference type="ARBA" id="ARBA00022664"/>
    </source>
</evidence>
<evidence type="ECO:0000256" key="4">
    <source>
        <dbReference type="ARBA" id="ARBA00022884"/>
    </source>
</evidence>